<dbReference type="EMBL" id="ABPNFY010000023">
    <property type="protein sequence ID" value="EMB2809575.1"/>
    <property type="molecule type" value="Genomic_DNA"/>
</dbReference>
<dbReference type="AlphaFoldDB" id="A0AAI9D6G5"/>
<proteinExistence type="predicted"/>
<gene>
    <name evidence="1" type="ORF">U8038_004556</name>
</gene>
<accession>A0AAI9D6G5</accession>
<organism evidence="1 2">
    <name type="scientific">Enterobacter hormaechei subsp. hoffmannii</name>
    <dbReference type="NCBI Taxonomy" id="1812934"/>
    <lineage>
        <taxon>Bacteria</taxon>
        <taxon>Pseudomonadati</taxon>
        <taxon>Pseudomonadota</taxon>
        <taxon>Gammaproteobacteria</taxon>
        <taxon>Enterobacterales</taxon>
        <taxon>Enterobacteriaceae</taxon>
        <taxon>Enterobacter</taxon>
        <taxon>Enterobacter cloacae complex</taxon>
    </lineage>
</organism>
<reference evidence="1" key="1">
    <citation type="submission" date="2023-12" db="EMBL/GenBank/DDBJ databases">
        <authorList>
            <consortium name="Clinical and Environmental Microbiology Branch: Whole genome sequencing antimicrobial resistance pathogens in the healthcare setting"/>
        </authorList>
    </citation>
    <scope>NUCLEOTIDE SEQUENCE</scope>
    <source>
        <strain evidence="1">Clinical</strain>
    </source>
</reference>
<dbReference type="Proteomes" id="UP001289659">
    <property type="component" value="Unassembled WGS sequence"/>
</dbReference>
<dbReference type="RefSeq" id="WP_199012656.1">
    <property type="nucleotide sequence ID" value="NZ_JAYMYP010000034.1"/>
</dbReference>
<evidence type="ECO:0000313" key="2">
    <source>
        <dbReference type="Proteomes" id="UP001289659"/>
    </source>
</evidence>
<sequence length="80" mass="8782">MKLKMYTTNGPEIIDSSEVAQFYPDTASGNVLTKIETLSATGDRKTVLVKHSFHQVVCALATAWGIDEQKAEQQLEGAIR</sequence>
<evidence type="ECO:0000313" key="1">
    <source>
        <dbReference type="EMBL" id="EMB2809575.1"/>
    </source>
</evidence>
<comment type="caution">
    <text evidence="1">The sequence shown here is derived from an EMBL/GenBank/DDBJ whole genome shotgun (WGS) entry which is preliminary data.</text>
</comment>
<name>A0AAI9D6G5_9ENTR</name>
<protein>
    <submittedName>
        <fullName evidence="1">Uncharacterized protein</fullName>
    </submittedName>
</protein>